<keyword evidence="3" id="KW-1185">Reference proteome</keyword>
<evidence type="ECO:0000259" key="1">
    <source>
        <dbReference type="Pfam" id="PF02470"/>
    </source>
</evidence>
<gene>
    <name evidence="2" type="ORF">AWC19_25325</name>
</gene>
<evidence type="ECO:0000313" key="2">
    <source>
        <dbReference type="EMBL" id="ORW32682.1"/>
    </source>
</evidence>
<protein>
    <recommendedName>
        <fullName evidence="1">Mce/MlaD domain-containing protein</fullName>
    </recommendedName>
</protein>
<dbReference type="InterPro" id="IPR003399">
    <property type="entry name" value="Mce/MlaD"/>
</dbReference>
<organism evidence="2 3">
    <name type="scientific">Mycobacterium palustre</name>
    <dbReference type="NCBI Taxonomy" id="153971"/>
    <lineage>
        <taxon>Bacteria</taxon>
        <taxon>Bacillati</taxon>
        <taxon>Actinomycetota</taxon>
        <taxon>Actinomycetes</taxon>
        <taxon>Mycobacteriales</taxon>
        <taxon>Mycobacteriaceae</taxon>
        <taxon>Mycobacterium</taxon>
        <taxon>Mycobacterium simiae complex</taxon>
    </lineage>
</organism>
<dbReference type="EMBL" id="LQPJ01000023">
    <property type="protein sequence ID" value="ORW32682.1"/>
    <property type="molecule type" value="Genomic_DNA"/>
</dbReference>
<evidence type="ECO:0000313" key="3">
    <source>
        <dbReference type="Proteomes" id="UP000193529"/>
    </source>
</evidence>
<dbReference type="Pfam" id="PF02470">
    <property type="entry name" value="MlaD"/>
    <property type="match status" value="1"/>
</dbReference>
<accession>A0A1X1ZZ26</accession>
<comment type="caution">
    <text evidence="2">The sequence shown here is derived from an EMBL/GenBank/DDBJ whole genome shotgun (WGS) entry which is preliminary data.</text>
</comment>
<reference evidence="2 3" key="1">
    <citation type="submission" date="2016-01" db="EMBL/GenBank/DDBJ databases">
        <title>The new phylogeny of the genus Mycobacterium.</title>
        <authorList>
            <person name="Tarcisio F."/>
            <person name="Conor M."/>
            <person name="Antonella G."/>
            <person name="Elisabetta G."/>
            <person name="Giulia F.S."/>
            <person name="Sara T."/>
            <person name="Anna F."/>
            <person name="Clotilde B."/>
            <person name="Roberto B."/>
            <person name="Veronica D.S."/>
            <person name="Fabio R."/>
            <person name="Monica P."/>
            <person name="Olivier J."/>
            <person name="Enrico T."/>
            <person name="Nicola S."/>
        </authorList>
    </citation>
    <scope>NUCLEOTIDE SEQUENCE [LARGE SCALE GENOMIC DNA]</scope>
    <source>
        <strain evidence="2 3">DSM 44572</strain>
    </source>
</reference>
<dbReference type="AlphaFoldDB" id="A0A1X1ZZ26"/>
<dbReference type="STRING" id="153971.AWC19_25325"/>
<sequence length="96" mass="10083">MIAAIVGLCATMFRGGFDDTSPVTVLSPRAGLVMDPDAKVKMHGVQVGKVASIEEQPDGQAAIHLAMDKARLQLIPANSLVDIAGNVNLKWPQCDG</sequence>
<proteinExistence type="predicted"/>
<name>A0A1X1ZZ26_9MYCO</name>
<feature type="domain" description="Mce/MlaD" evidence="1">
    <location>
        <begin position="20"/>
        <end position="85"/>
    </location>
</feature>
<dbReference type="Proteomes" id="UP000193529">
    <property type="component" value="Unassembled WGS sequence"/>
</dbReference>